<keyword evidence="3" id="KW-0732">Signal</keyword>
<proteinExistence type="predicted"/>
<evidence type="ECO:0000256" key="2">
    <source>
        <dbReference type="SAM" id="Coils"/>
    </source>
</evidence>
<dbReference type="Gene3D" id="3.40.390.10">
    <property type="entry name" value="Collagenase (Catalytic Domain)"/>
    <property type="match status" value="1"/>
</dbReference>
<evidence type="ECO:0000256" key="3">
    <source>
        <dbReference type="SAM" id="SignalP"/>
    </source>
</evidence>
<dbReference type="OMA" id="VCCADAG"/>
<evidence type="ECO:0000313" key="6">
    <source>
        <dbReference type="Proteomes" id="UP000271162"/>
    </source>
</evidence>
<feature type="chain" id="PRO_5043125531" evidence="3">
    <location>
        <begin position="19"/>
        <end position="202"/>
    </location>
</feature>
<sequence length="202" mass="23010">MRLTLLFLLLVLASAAQAGLIDLGKVKDLGSKVKDLGTKIKESAIEKFRRLKDVLRNSGMEKLKTKLLDFKAKLKNKLRMTKEQVAEVQRKLKEIMARKDPQGNVTAKTITEINSESRISSQLFQGDMVLSRRQANEIIDGMEGRQKRQAYKDDNYPESTWKNGVFYHFDKSADYAVKKAFKKGAEKWQEVTCINFTESSTG</sequence>
<comment type="caution">
    <text evidence="1">Lacks conserved residue(s) required for the propagation of feature annotation.</text>
</comment>
<dbReference type="Pfam" id="PF01400">
    <property type="entry name" value="Astacin"/>
    <property type="match status" value="1"/>
</dbReference>
<reference evidence="7" key="1">
    <citation type="submission" date="2017-02" db="UniProtKB">
        <authorList>
            <consortium name="WormBaseParasite"/>
        </authorList>
    </citation>
    <scope>IDENTIFICATION</scope>
</reference>
<dbReference type="SUPFAM" id="SSF55486">
    <property type="entry name" value="Metalloproteases ('zincins'), catalytic domain"/>
    <property type="match status" value="1"/>
</dbReference>
<dbReference type="InterPro" id="IPR024079">
    <property type="entry name" value="MetalloPept_cat_dom_sf"/>
</dbReference>
<evidence type="ECO:0000256" key="1">
    <source>
        <dbReference type="PROSITE-ProRule" id="PRU01211"/>
    </source>
</evidence>
<evidence type="ECO:0000313" key="7">
    <source>
        <dbReference type="WBParaSite" id="NBR_0001366201-mRNA-1"/>
    </source>
</evidence>
<feature type="domain" description="Peptidase M12A" evidence="4">
    <location>
        <begin position="149"/>
        <end position="202"/>
    </location>
</feature>
<name>A0A0N4YB47_NIPBR</name>
<dbReference type="EMBL" id="UYSL01021110">
    <property type="protein sequence ID" value="VDL77252.1"/>
    <property type="molecule type" value="Genomic_DNA"/>
</dbReference>
<feature type="coiled-coil region" evidence="2">
    <location>
        <begin position="60"/>
        <end position="98"/>
    </location>
</feature>
<protein>
    <submittedName>
        <fullName evidence="7">Astacin domain-containing protein</fullName>
    </submittedName>
</protein>
<dbReference type="GO" id="GO:0006508">
    <property type="term" value="P:proteolysis"/>
    <property type="evidence" value="ECO:0007669"/>
    <property type="project" value="InterPro"/>
</dbReference>
<evidence type="ECO:0000313" key="5">
    <source>
        <dbReference type="EMBL" id="VDL77252.1"/>
    </source>
</evidence>
<reference evidence="5 6" key="2">
    <citation type="submission" date="2018-11" db="EMBL/GenBank/DDBJ databases">
        <authorList>
            <consortium name="Pathogen Informatics"/>
        </authorList>
    </citation>
    <scope>NUCLEOTIDE SEQUENCE [LARGE SCALE GENOMIC DNA]</scope>
</reference>
<dbReference type="PROSITE" id="PS51864">
    <property type="entry name" value="ASTACIN"/>
    <property type="match status" value="1"/>
</dbReference>
<dbReference type="InterPro" id="IPR001506">
    <property type="entry name" value="Peptidase_M12A"/>
</dbReference>
<feature type="signal peptide" evidence="3">
    <location>
        <begin position="1"/>
        <end position="18"/>
    </location>
</feature>
<dbReference type="GO" id="GO:0004222">
    <property type="term" value="F:metalloendopeptidase activity"/>
    <property type="evidence" value="ECO:0007669"/>
    <property type="project" value="InterPro"/>
</dbReference>
<dbReference type="AlphaFoldDB" id="A0A0N4YB47"/>
<keyword evidence="2" id="KW-0175">Coiled coil</keyword>
<gene>
    <name evidence="5" type="ORF">NBR_LOCUS13663</name>
</gene>
<organism evidence="7">
    <name type="scientific">Nippostrongylus brasiliensis</name>
    <name type="common">Rat hookworm</name>
    <dbReference type="NCBI Taxonomy" id="27835"/>
    <lineage>
        <taxon>Eukaryota</taxon>
        <taxon>Metazoa</taxon>
        <taxon>Ecdysozoa</taxon>
        <taxon>Nematoda</taxon>
        <taxon>Chromadorea</taxon>
        <taxon>Rhabditida</taxon>
        <taxon>Rhabditina</taxon>
        <taxon>Rhabditomorpha</taxon>
        <taxon>Strongyloidea</taxon>
        <taxon>Heligmosomidae</taxon>
        <taxon>Nippostrongylus</taxon>
    </lineage>
</organism>
<keyword evidence="6" id="KW-1185">Reference proteome</keyword>
<accession>A0A0N4YB47</accession>
<dbReference type="WBParaSite" id="NBR_0001366201-mRNA-1">
    <property type="protein sequence ID" value="NBR_0001366201-mRNA-1"/>
    <property type="gene ID" value="NBR_0001366201"/>
</dbReference>
<evidence type="ECO:0000259" key="4">
    <source>
        <dbReference type="PROSITE" id="PS51864"/>
    </source>
</evidence>
<dbReference type="Proteomes" id="UP000271162">
    <property type="component" value="Unassembled WGS sequence"/>
</dbReference>